<organism evidence="7 8">
    <name type="scientific">Nocardioides zeicaulis</name>
    <dbReference type="NCBI Taxonomy" id="1776857"/>
    <lineage>
        <taxon>Bacteria</taxon>
        <taxon>Bacillati</taxon>
        <taxon>Actinomycetota</taxon>
        <taxon>Actinomycetes</taxon>
        <taxon>Propionibacteriales</taxon>
        <taxon>Nocardioidaceae</taxon>
        <taxon>Nocardioides</taxon>
    </lineage>
</organism>
<feature type="transmembrane region" description="Helical" evidence="6">
    <location>
        <begin position="229"/>
        <end position="248"/>
    </location>
</feature>
<dbReference type="Proteomes" id="UP001589698">
    <property type="component" value="Unassembled WGS sequence"/>
</dbReference>
<keyword evidence="4 6" id="KW-1133">Transmembrane helix</keyword>
<proteinExistence type="predicted"/>
<keyword evidence="8" id="KW-1185">Reference proteome</keyword>
<evidence type="ECO:0000256" key="4">
    <source>
        <dbReference type="ARBA" id="ARBA00022989"/>
    </source>
</evidence>
<dbReference type="EMBL" id="JBHLXH010000003">
    <property type="protein sequence ID" value="MFC0224801.1"/>
    <property type="molecule type" value="Genomic_DNA"/>
</dbReference>
<keyword evidence="5 6" id="KW-0472">Membrane</keyword>
<evidence type="ECO:0000313" key="8">
    <source>
        <dbReference type="Proteomes" id="UP001589698"/>
    </source>
</evidence>
<dbReference type="RefSeq" id="WP_378520578.1">
    <property type="nucleotide sequence ID" value="NZ_CBCSDI010000001.1"/>
</dbReference>
<keyword evidence="2" id="KW-1003">Cell membrane</keyword>
<feature type="transmembrane region" description="Helical" evidence="6">
    <location>
        <begin position="254"/>
        <end position="278"/>
    </location>
</feature>
<reference evidence="7 8" key="1">
    <citation type="submission" date="2024-09" db="EMBL/GenBank/DDBJ databases">
        <authorList>
            <person name="Sun Q."/>
            <person name="Mori K."/>
        </authorList>
    </citation>
    <scope>NUCLEOTIDE SEQUENCE [LARGE SCALE GENOMIC DNA]</scope>
    <source>
        <strain evidence="7 8">CCM 8654</strain>
    </source>
</reference>
<accession>A0ABV6E787</accession>
<feature type="transmembrane region" description="Helical" evidence="6">
    <location>
        <begin position="290"/>
        <end position="312"/>
    </location>
</feature>
<dbReference type="PANTHER" id="PTHR30250">
    <property type="entry name" value="PST FAMILY PREDICTED COLANIC ACID TRANSPORTER"/>
    <property type="match status" value="1"/>
</dbReference>
<feature type="transmembrane region" description="Helical" evidence="6">
    <location>
        <begin position="9"/>
        <end position="37"/>
    </location>
</feature>
<feature type="transmembrane region" description="Helical" evidence="6">
    <location>
        <begin position="43"/>
        <end position="63"/>
    </location>
</feature>
<keyword evidence="3 6" id="KW-0812">Transmembrane</keyword>
<dbReference type="PANTHER" id="PTHR30250:SF11">
    <property type="entry name" value="O-ANTIGEN TRANSPORTER-RELATED"/>
    <property type="match status" value="1"/>
</dbReference>
<feature type="transmembrane region" description="Helical" evidence="6">
    <location>
        <begin position="150"/>
        <end position="168"/>
    </location>
</feature>
<evidence type="ECO:0000256" key="3">
    <source>
        <dbReference type="ARBA" id="ARBA00022692"/>
    </source>
</evidence>
<evidence type="ECO:0000256" key="5">
    <source>
        <dbReference type="ARBA" id="ARBA00023136"/>
    </source>
</evidence>
<comment type="caution">
    <text evidence="7">The sequence shown here is derived from an EMBL/GenBank/DDBJ whole genome shotgun (WGS) entry which is preliminary data.</text>
</comment>
<comment type="subcellular location">
    <subcellularLocation>
        <location evidence="1">Cell membrane</location>
        <topology evidence="1">Multi-pass membrane protein</topology>
    </subcellularLocation>
</comment>
<evidence type="ECO:0000256" key="1">
    <source>
        <dbReference type="ARBA" id="ARBA00004651"/>
    </source>
</evidence>
<name>A0ABV6E787_9ACTN</name>
<feature type="transmembrane region" description="Helical" evidence="6">
    <location>
        <begin position="84"/>
        <end position="111"/>
    </location>
</feature>
<evidence type="ECO:0000313" key="7">
    <source>
        <dbReference type="EMBL" id="MFC0224801.1"/>
    </source>
</evidence>
<sequence length="430" mass="44333">MTAGSIRRFLAGSGGIVVGTAVMNVCTFGFTIVAAGILDTASYGAFFALLNLLMVVSVVNMGLQATAARRIVADPGAVDVVERSILRVGYATSLAVGGALLVLSPAVTWLLQLDSVVPALVLAALAVPTTMMGAQVGILQGEKRWPELSWVYVLAGVPRIAGLALLWLHPGESVALFGSGLGYVAPVVLGWWVLRRPRHTHGTGPVTAEPVEDSSPWPVLREALHSAQALLAFFALANVDIVVARHVMGEHDSGLYAVGLLVAKIMLYLPQFVVIVMFPSLATAHERRRAVVRGTGAILALGAACTLGVVLLAGVAADLLRSEKLAAVAGHLWLFAVLGTLLSIIQLLVYATLARRGRFSIALVWLALAACVAAGATTSTPTGLLTVMISTSAVLTALLVATSLRADAGSVGSGDDGSVGGVVPAAPHTD</sequence>
<feature type="transmembrane region" description="Helical" evidence="6">
    <location>
        <begin position="383"/>
        <end position="401"/>
    </location>
</feature>
<feature type="transmembrane region" description="Helical" evidence="6">
    <location>
        <begin position="359"/>
        <end position="377"/>
    </location>
</feature>
<feature type="transmembrane region" description="Helical" evidence="6">
    <location>
        <begin position="174"/>
        <end position="194"/>
    </location>
</feature>
<dbReference type="InterPro" id="IPR050833">
    <property type="entry name" value="Poly_Biosynth_Transport"/>
</dbReference>
<feature type="transmembrane region" description="Helical" evidence="6">
    <location>
        <begin position="332"/>
        <end position="352"/>
    </location>
</feature>
<gene>
    <name evidence="7" type="ORF">ACFFJG_20090</name>
</gene>
<feature type="transmembrane region" description="Helical" evidence="6">
    <location>
        <begin position="117"/>
        <end position="138"/>
    </location>
</feature>
<evidence type="ECO:0000256" key="6">
    <source>
        <dbReference type="SAM" id="Phobius"/>
    </source>
</evidence>
<evidence type="ECO:0000256" key="2">
    <source>
        <dbReference type="ARBA" id="ARBA00022475"/>
    </source>
</evidence>
<protein>
    <submittedName>
        <fullName evidence="7">Lipopolysaccharide biosynthesis protein</fullName>
    </submittedName>
</protein>